<dbReference type="InterPro" id="IPR036291">
    <property type="entry name" value="NAD(P)-bd_dom_sf"/>
</dbReference>
<dbReference type="PRINTS" id="PR00081">
    <property type="entry name" value="GDHRDH"/>
</dbReference>
<dbReference type="InterPro" id="IPR002347">
    <property type="entry name" value="SDR_fam"/>
</dbReference>
<dbReference type="PANTHER" id="PTHR42760:SF133">
    <property type="entry name" value="3-OXOACYL-[ACYL-CARRIER-PROTEIN] REDUCTASE"/>
    <property type="match status" value="1"/>
</dbReference>
<dbReference type="PANTHER" id="PTHR42760">
    <property type="entry name" value="SHORT-CHAIN DEHYDROGENASES/REDUCTASES FAMILY MEMBER"/>
    <property type="match status" value="1"/>
</dbReference>
<dbReference type="Proteomes" id="UP000239025">
    <property type="component" value="Chromosome 1"/>
</dbReference>
<accession>A0A193SRL6</accession>
<dbReference type="Gene3D" id="3.40.50.720">
    <property type="entry name" value="NAD(P)-binding Rossmann-like Domain"/>
    <property type="match status" value="1"/>
</dbReference>
<organism evidence="3 4">
    <name type="scientific">Pseudomonas cerasi</name>
    <dbReference type="NCBI Taxonomy" id="1583341"/>
    <lineage>
        <taxon>Bacteria</taxon>
        <taxon>Pseudomonadati</taxon>
        <taxon>Pseudomonadota</taxon>
        <taxon>Gammaproteobacteria</taxon>
        <taxon>Pseudomonadales</taxon>
        <taxon>Pseudomonadaceae</taxon>
        <taxon>Pseudomonas</taxon>
    </lineage>
</organism>
<evidence type="ECO:0000313" key="4">
    <source>
        <dbReference type="Proteomes" id="UP000239025"/>
    </source>
</evidence>
<dbReference type="GO" id="GO:0016616">
    <property type="term" value="F:oxidoreductase activity, acting on the CH-OH group of donors, NAD or NADP as acceptor"/>
    <property type="evidence" value="ECO:0007669"/>
    <property type="project" value="TreeGrafter"/>
</dbReference>
<dbReference type="CDD" id="cd05233">
    <property type="entry name" value="SDR_c"/>
    <property type="match status" value="1"/>
</dbReference>
<gene>
    <name evidence="3" type="ORF">PL963_03369</name>
</gene>
<keyword evidence="2" id="KW-0560">Oxidoreductase</keyword>
<dbReference type="Pfam" id="PF13561">
    <property type="entry name" value="adh_short_C2"/>
    <property type="match status" value="1"/>
</dbReference>
<sequence length="153" mass="16198">MASMRRTTTRFFDTNVKGLLFSVQKALVLMHDGGSIILNSSIAANRGVSGCSTYSATKVAIRSFARTWTAELQSRGIRVNTLSPGPIDTPIMGLEGLAQEHVAQMKAALIRGIPLGRLGRPEEVAAAALFLACDDSSFIAGIEMCVDGGKAQV</sequence>
<dbReference type="AlphaFoldDB" id="A0A193SRL6"/>
<dbReference type="GO" id="GO:0048038">
    <property type="term" value="F:quinone binding"/>
    <property type="evidence" value="ECO:0007669"/>
    <property type="project" value="TreeGrafter"/>
</dbReference>
<dbReference type="SUPFAM" id="SSF51735">
    <property type="entry name" value="NAD(P)-binding Rossmann-fold domains"/>
    <property type="match status" value="1"/>
</dbReference>
<dbReference type="GO" id="GO:0006633">
    <property type="term" value="P:fatty acid biosynthetic process"/>
    <property type="evidence" value="ECO:0007669"/>
    <property type="project" value="TreeGrafter"/>
</dbReference>
<name>A0A193SRL6_9PSED</name>
<evidence type="ECO:0000256" key="2">
    <source>
        <dbReference type="ARBA" id="ARBA00023002"/>
    </source>
</evidence>
<evidence type="ECO:0000313" key="3">
    <source>
        <dbReference type="EMBL" id="SOS21460.1"/>
    </source>
</evidence>
<dbReference type="EMBL" id="LT963395">
    <property type="protein sequence ID" value="SOS21460.1"/>
    <property type="molecule type" value="Genomic_DNA"/>
</dbReference>
<keyword evidence="4" id="KW-1185">Reference proteome</keyword>
<protein>
    <submittedName>
        <fullName evidence="3">Oxidoreductase ykvO</fullName>
    </submittedName>
</protein>
<reference evidence="4" key="1">
    <citation type="submission" date="2017-11" db="EMBL/GenBank/DDBJ databases">
        <authorList>
            <person name="Blom J."/>
        </authorList>
    </citation>
    <scope>NUCLEOTIDE SEQUENCE [LARGE SCALE GENOMIC DNA]</scope>
</reference>
<proteinExistence type="inferred from homology"/>
<evidence type="ECO:0000256" key="1">
    <source>
        <dbReference type="ARBA" id="ARBA00006484"/>
    </source>
</evidence>
<comment type="similarity">
    <text evidence="1">Belongs to the short-chain dehydrogenases/reductases (SDR) family.</text>
</comment>